<dbReference type="GO" id="GO:0030246">
    <property type="term" value="F:carbohydrate binding"/>
    <property type="evidence" value="ECO:0007669"/>
    <property type="project" value="UniProtKB-KW"/>
</dbReference>
<comment type="caution">
    <text evidence="2">The sequence shown here is derived from an EMBL/GenBank/DDBJ whole genome shotgun (WGS) entry which is preliminary data.</text>
</comment>
<evidence type="ECO:0000259" key="1">
    <source>
        <dbReference type="Pfam" id="PF11721"/>
    </source>
</evidence>
<dbReference type="Gene3D" id="2.60.120.430">
    <property type="entry name" value="Galactose-binding lectin"/>
    <property type="match status" value="1"/>
</dbReference>
<feature type="non-terminal residue" evidence="2">
    <location>
        <position position="108"/>
    </location>
</feature>
<keyword evidence="2" id="KW-0430">Lectin</keyword>
<feature type="non-terminal residue" evidence="2">
    <location>
        <position position="1"/>
    </location>
</feature>
<gene>
    <name evidence="2" type="ORF">HaLaN_00328</name>
</gene>
<dbReference type="Proteomes" id="UP000485058">
    <property type="component" value="Unassembled WGS sequence"/>
</dbReference>
<keyword evidence="3" id="KW-1185">Reference proteome</keyword>
<evidence type="ECO:0000313" key="3">
    <source>
        <dbReference type="Proteomes" id="UP000485058"/>
    </source>
</evidence>
<organism evidence="2 3">
    <name type="scientific">Haematococcus lacustris</name>
    <name type="common">Green alga</name>
    <name type="synonym">Haematococcus pluvialis</name>
    <dbReference type="NCBI Taxonomy" id="44745"/>
    <lineage>
        <taxon>Eukaryota</taxon>
        <taxon>Viridiplantae</taxon>
        <taxon>Chlorophyta</taxon>
        <taxon>core chlorophytes</taxon>
        <taxon>Chlorophyceae</taxon>
        <taxon>CS clade</taxon>
        <taxon>Chlamydomonadales</taxon>
        <taxon>Haematococcaceae</taxon>
        <taxon>Haematococcus</taxon>
    </lineage>
</organism>
<protein>
    <submittedName>
        <fullName evidence="2">C-type lectin domain-containing protein</fullName>
    </submittedName>
</protein>
<dbReference type="AlphaFoldDB" id="A0A699YFR7"/>
<feature type="domain" description="Malectin" evidence="1">
    <location>
        <begin position="44"/>
        <end position="100"/>
    </location>
</feature>
<dbReference type="EMBL" id="BLLF01000009">
    <property type="protein sequence ID" value="GFH05804.1"/>
    <property type="molecule type" value="Genomic_DNA"/>
</dbReference>
<reference evidence="2 3" key="1">
    <citation type="submission" date="2020-02" db="EMBL/GenBank/DDBJ databases">
        <title>Draft genome sequence of Haematococcus lacustris strain NIES-144.</title>
        <authorList>
            <person name="Morimoto D."/>
            <person name="Nakagawa S."/>
            <person name="Yoshida T."/>
            <person name="Sawayama S."/>
        </authorList>
    </citation>
    <scope>NUCLEOTIDE SEQUENCE [LARGE SCALE GENOMIC DNA]</scope>
    <source>
        <strain evidence="2 3">NIES-144</strain>
    </source>
</reference>
<name>A0A699YFR7_HAELA</name>
<dbReference type="Pfam" id="PF11721">
    <property type="entry name" value="Malectin"/>
    <property type="match status" value="1"/>
</dbReference>
<sequence>MWRSLVSPSTLSAASFSTALDVAGSTVNAVINDTALWGTWLEAPSFAITLNVAPDRPYLLTLYFMEPWFTQPGQRTFSVAVNARTAIASMDPFALCGATLAVCSQSLL</sequence>
<dbReference type="InterPro" id="IPR021720">
    <property type="entry name" value="Malectin_dom"/>
</dbReference>
<proteinExistence type="predicted"/>
<evidence type="ECO:0000313" key="2">
    <source>
        <dbReference type="EMBL" id="GFH05804.1"/>
    </source>
</evidence>
<accession>A0A699YFR7</accession>